<keyword evidence="1" id="KW-0574">Periplasm</keyword>
<feature type="coiled-coil region" evidence="1">
    <location>
        <begin position="47"/>
        <end position="88"/>
    </location>
</feature>
<evidence type="ECO:0000256" key="2">
    <source>
        <dbReference type="PROSITE-ProRule" id="PRU00339"/>
    </source>
</evidence>
<evidence type="ECO:0000313" key="4">
    <source>
        <dbReference type="EMBL" id="GLX77235.1"/>
    </source>
</evidence>
<dbReference type="InterPro" id="IPR034706">
    <property type="entry name" value="CpoB"/>
</dbReference>
<feature type="repeat" description="TPR" evidence="2">
    <location>
        <begin position="214"/>
        <end position="247"/>
    </location>
</feature>
<dbReference type="Proteomes" id="UP001157186">
    <property type="component" value="Unassembled WGS sequence"/>
</dbReference>
<keyword evidence="1" id="KW-0175">Coiled coil</keyword>
<dbReference type="InterPro" id="IPR014162">
    <property type="entry name" value="CpoB_C"/>
</dbReference>
<dbReference type="EMBL" id="BSST01000001">
    <property type="protein sequence ID" value="GLX77235.1"/>
    <property type="molecule type" value="Genomic_DNA"/>
</dbReference>
<feature type="signal peptide" evidence="1">
    <location>
        <begin position="1"/>
        <end position="21"/>
    </location>
</feature>
<dbReference type="InterPro" id="IPR019734">
    <property type="entry name" value="TPR_rpt"/>
</dbReference>
<dbReference type="Pfam" id="PF16331">
    <property type="entry name" value="TolA_bind_tri"/>
    <property type="match status" value="1"/>
</dbReference>
<dbReference type="NCBIfam" id="TIGR02795">
    <property type="entry name" value="tol_pal_ybgF"/>
    <property type="match status" value="1"/>
</dbReference>
<keyword evidence="5" id="KW-1185">Reference proteome</keyword>
<evidence type="ECO:0000259" key="3">
    <source>
        <dbReference type="Pfam" id="PF16331"/>
    </source>
</evidence>
<dbReference type="SUPFAM" id="SSF48452">
    <property type="entry name" value="TPR-like"/>
    <property type="match status" value="1"/>
</dbReference>
<dbReference type="Pfam" id="PF13174">
    <property type="entry name" value="TPR_6"/>
    <property type="match status" value="1"/>
</dbReference>
<keyword evidence="2" id="KW-0802">TPR repeat</keyword>
<comment type="function">
    <text evidence="1">Mediates coordination of peptidoglycan synthesis and outer membrane constriction during cell division.</text>
</comment>
<reference evidence="4 5" key="1">
    <citation type="submission" date="2023-03" db="EMBL/GenBank/DDBJ databases">
        <title>Draft genome sequence of Thalassotalea insulae KCTC 62186T.</title>
        <authorList>
            <person name="Sawabe T."/>
        </authorList>
    </citation>
    <scope>NUCLEOTIDE SEQUENCE [LARGE SCALE GENOMIC DNA]</scope>
    <source>
        <strain evidence="4 5">KCTC 62186</strain>
    </source>
</reference>
<keyword evidence="1" id="KW-0732">Signal</keyword>
<feature type="domain" description="YbgF trimerisation" evidence="3">
    <location>
        <begin position="42"/>
        <end position="114"/>
    </location>
</feature>
<dbReference type="InterPro" id="IPR032519">
    <property type="entry name" value="YbgF_tri"/>
</dbReference>
<gene>
    <name evidence="1" type="primary">cpoB</name>
    <name evidence="4" type="ORF">tinsulaeT_05750</name>
</gene>
<keyword evidence="1" id="KW-0131">Cell cycle</keyword>
<dbReference type="PROSITE" id="PS50005">
    <property type="entry name" value="TPR"/>
    <property type="match status" value="1"/>
</dbReference>
<protein>
    <recommendedName>
        <fullName evidence="1">Cell division coordinator CpoB</fullName>
    </recommendedName>
</protein>
<feature type="chain" id="PRO_5044908773" description="Cell division coordinator CpoB" evidence="1">
    <location>
        <begin position="22"/>
        <end position="261"/>
    </location>
</feature>
<comment type="subcellular location">
    <subcellularLocation>
        <location evidence="1">Periplasm</location>
    </subcellularLocation>
</comment>
<dbReference type="SMART" id="SM00028">
    <property type="entry name" value="TPR"/>
    <property type="match status" value="2"/>
</dbReference>
<dbReference type="InterPro" id="IPR011990">
    <property type="entry name" value="TPR-like_helical_dom_sf"/>
</dbReference>
<comment type="similarity">
    <text evidence="1">Belongs to the CpoB family.</text>
</comment>
<keyword evidence="1" id="KW-0132">Cell division</keyword>
<dbReference type="Gene3D" id="1.20.5.110">
    <property type="match status" value="1"/>
</dbReference>
<sequence precursor="true">MKLNKVLLSLTLAAIAPGVLAAEPAPVIDISQSSSGGNKSFSLQQRVENLERQVEARNRAQVKVQRQLDELQNEVDELRGVTELHTHQLSQILERQRELYQELDRRVSQALKPANNVPTSIEAPATTASTSSYSSNLTENEAYDRAVNLVLKEKRYDQAIPAFRTFNQNYPNSTYAANAHYWLGQLLFNKNELTQAKAEFERVVANYSQSTKRSDAMFKLALVEQKQGNSAKARSLYQQVIKEYPNSSAAKLAEPRLASLL</sequence>
<dbReference type="Pfam" id="PF13432">
    <property type="entry name" value="TPR_16"/>
    <property type="match status" value="1"/>
</dbReference>
<dbReference type="HAMAP" id="MF_02066">
    <property type="entry name" value="CpoB"/>
    <property type="match status" value="1"/>
</dbReference>
<accession>A0ABQ6GML3</accession>
<comment type="caution">
    <text evidence="4">The sequence shown here is derived from an EMBL/GenBank/DDBJ whole genome shotgun (WGS) entry which is preliminary data.</text>
</comment>
<organism evidence="4 5">
    <name type="scientific">Thalassotalea insulae</name>
    <dbReference type="NCBI Taxonomy" id="2056778"/>
    <lineage>
        <taxon>Bacteria</taxon>
        <taxon>Pseudomonadati</taxon>
        <taxon>Pseudomonadota</taxon>
        <taxon>Gammaproteobacteria</taxon>
        <taxon>Alteromonadales</taxon>
        <taxon>Colwelliaceae</taxon>
        <taxon>Thalassotalea</taxon>
    </lineage>
</organism>
<dbReference type="Gene3D" id="1.25.40.10">
    <property type="entry name" value="Tetratricopeptide repeat domain"/>
    <property type="match status" value="1"/>
</dbReference>
<name>A0ABQ6GML3_9GAMM</name>
<dbReference type="RefSeq" id="WP_284243080.1">
    <property type="nucleotide sequence ID" value="NZ_BSST01000001.1"/>
</dbReference>
<proteinExistence type="inferred from homology"/>
<evidence type="ECO:0000313" key="5">
    <source>
        <dbReference type="Proteomes" id="UP001157186"/>
    </source>
</evidence>
<evidence type="ECO:0000256" key="1">
    <source>
        <dbReference type="HAMAP-Rule" id="MF_02066"/>
    </source>
</evidence>